<dbReference type="KEGG" id="tzo:THMIRHAT_06000"/>
<dbReference type="Proteomes" id="UP000501466">
    <property type="component" value="Chromosome"/>
</dbReference>
<dbReference type="EMBL" id="AP021888">
    <property type="protein sequence ID" value="BBP42854.1"/>
    <property type="molecule type" value="Genomic_DNA"/>
</dbReference>
<accession>A0A6F8PLB7</accession>
<name>A0A6F8PLB7_9GAMM</name>
<dbReference type="SUPFAM" id="SSF55785">
    <property type="entry name" value="PYP-like sensor domain (PAS domain)"/>
    <property type="match status" value="1"/>
</dbReference>
<gene>
    <name evidence="1" type="ORF">THMIRHAT_06000</name>
</gene>
<dbReference type="InterPro" id="IPR035965">
    <property type="entry name" value="PAS-like_dom_sf"/>
</dbReference>
<proteinExistence type="predicted"/>
<organism evidence="1 2">
    <name type="scientific">Thiosulfativibrio zosterae</name>
    <dbReference type="NCBI Taxonomy" id="2675053"/>
    <lineage>
        <taxon>Bacteria</taxon>
        <taxon>Pseudomonadati</taxon>
        <taxon>Pseudomonadota</taxon>
        <taxon>Gammaproteobacteria</taxon>
        <taxon>Thiotrichales</taxon>
        <taxon>Piscirickettsiaceae</taxon>
        <taxon>Thiosulfativibrio</taxon>
    </lineage>
</organism>
<evidence type="ECO:0000313" key="1">
    <source>
        <dbReference type="EMBL" id="BBP42854.1"/>
    </source>
</evidence>
<keyword evidence="2" id="KW-1185">Reference proteome</keyword>
<sequence>MEIICNKSRKVVVVSSDLAEAMGAQVEQLVGHFLSDLISQIVPVKLIEDMCLSLDTGQNYSTTIRLKGRHSLWVVITASRVYLEGKHAGFRVMMKKASDSEILTAKNNFKKLMLGLFQVKNGWIVPVKAVDDEDEENHVPWPFIG</sequence>
<evidence type="ECO:0000313" key="2">
    <source>
        <dbReference type="Proteomes" id="UP000501466"/>
    </source>
</evidence>
<evidence type="ECO:0008006" key="3">
    <source>
        <dbReference type="Google" id="ProtNLM"/>
    </source>
</evidence>
<dbReference type="RefSeq" id="WP_173290643.1">
    <property type="nucleotide sequence ID" value="NZ_AP021888.1"/>
</dbReference>
<reference evidence="2" key="1">
    <citation type="submission" date="2019-11" db="EMBL/GenBank/DDBJ databases">
        <title>Isolation and characterization of two novel species in the genus Thiomicrorhabdus.</title>
        <authorList>
            <person name="Mochizuki J."/>
            <person name="Kojima H."/>
            <person name="Fukui M."/>
        </authorList>
    </citation>
    <scope>NUCLEOTIDE SEQUENCE [LARGE SCALE GENOMIC DNA]</scope>
    <source>
        <strain evidence="2">AkT22</strain>
    </source>
</reference>
<protein>
    <recommendedName>
        <fullName evidence="3">PAS domain-containing protein</fullName>
    </recommendedName>
</protein>
<dbReference type="AlphaFoldDB" id="A0A6F8PLB7"/>